<evidence type="ECO:0000313" key="2">
    <source>
        <dbReference type="Proteomes" id="UP000593566"/>
    </source>
</evidence>
<reference evidence="1 2" key="1">
    <citation type="journal article" date="2020" name="Genomics">
        <title>Complete, high-quality genomes from long-read metagenomic sequencing of two wolf lichen thalli reveals enigmatic genome architecture.</title>
        <authorList>
            <person name="McKenzie S.K."/>
            <person name="Walston R.F."/>
            <person name="Allen J.L."/>
        </authorList>
    </citation>
    <scope>NUCLEOTIDE SEQUENCE [LARGE SCALE GENOMIC DNA]</scope>
    <source>
        <strain evidence="1">WasteWater1</strain>
    </source>
</reference>
<accession>A0A8H6C8V6</accession>
<name>A0A8H6C8V6_9LECA</name>
<dbReference type="AlphaFoldDB" id="A0A8H6C8V6"/>
<dbReference type="GeneID" id="59333364"/>
<protein>
    <submittedName>
        <fullName evidence="1">Uncharacterized protein</fullName>
    </submittedName>
</protein>
<dbReference type="EMBL" id="JACCJB010000020">
    <property type="protein sequence ID" value="KAF6219133.1"/>
    <property type="molecule type" value="Genomic_DNA"/>
</dbReference>
<comment type="caution">
    <text evidence="1">The sequence shown here is derived from an EMBL/GenBank/DDBJ whole genome shotgun (WGS) entry which is preliminary data.</text>
</comment>
<evidence type="ECO:0000313" key="1">
    <source>
        <dbReference type="EMBL" id="KAF6219133.1"/>
    </source>
</evidence>
<proteinExistence type="predicted"/>
<organism evidence="1 2">
    <name type="scientific">Letharia lupina</name>
    <dbReference type="NCBI Taxonomy" id="560253"/>
    <lineage>
        <taxon>Eukaryota</taxon>
        <taxon>Fungi</taxon>
        <taxon>Dikarya</taxon>
        <taxon>Ascomycota</taxon>
        <taxon>Pezizomycotina</taxon>
        <taxon>Lecanoromycetes</taxon>
        <taxon>OSLEUM clade</taxon>
        <taxon>Lecanoromycetidae</taxon>
        <taxon>Lecanorales</taxon>
        <taxon>Lecanorineae</taxon>
        <taxon>Parmeliaceae</taxon>
        <taxon>Letharia</taxon>
    </lineage>
</organism>
<dbReference type="Proteomes" id="UP000593566">
    <property type="component" value="Unassembled WGS sequence"/>
</dbReference>
<keyword evidence="2" id="KW-1185">Reference proteome</keyword>
<dbReference type="RefSeq" id="XP_037148568.1">
    <property type="nucleotide sequence ID" value="XM_037295870.1"/>
</dbReference>
<gene>
    <name evidence="1" type="ORF">HO133_004958</name>
</gene>
<sequence length="181" mass="19559">MGILPDTLGLSQEVPDITTTLDTNSSSLHLFNATLGDPPDPIDILWAQNRYLTTFHSYSEPSLPYGSLRALVDRAISALNELKQANHAELDEPIPGGVFQYQSEEFSPMIIRFRLALDPPGAAALTYYETGGVIASLGPYMRKWKSNSPASAALELWKGEGAVSEQKATGYISGTAKAADQ</sequence>